<dbReference type="PANTHER" id="PTHR40278">
    <property type="entry name" value="DNA UTILIZATION PROTEIN HOFN"/>
    <property type="match status" value="1"/>
</dbReference>
<keyword evidence="2" id="KW-1133">Transmembrane helix</keyword>
<feature type="transmembrane region" description="Helical" evidence="2">
    <location>
        <begin position="24"/>
        <end position="44"/>
    </location>
</feature>
<evidence type="ECO:0000313" key="4">
    <source>
        <dbReference type="Proteomes" id="UP001589645"/>
    </source>
</evidence>
<evidence type="ECO:0000256" key="1">
    <source>
        <dbReference type="SAM" id="Coils"/>
    </source>
</evidence>
<keyword evidence="2" id="KW-0812">Transmembrane</keyword>
<name>A0ABV5HQH2_9VIBR</name>
<gene>
    <name evidence="3" type="ORF">ACFFUV_15970</name>
</gene>
<keyword evidence="1" id="KW-0175">Coiled coil</keyword>
<dbReference type="RefSeq" id="WP_390194579.1">
    <property type="nucleotide sequence ID" value="NZ_JBHMEP010000005.1"/>
</dbReference>
<dbReference type="InterPro" id="IPR052534">
    <property type="entry name" value="Extracell_DNA_Util/SecSys_Comp"/>
</dbReference>
<dbReference type="InterPro" id="IPR007813">
    <property type="entry name" value="PilN"/>
</dbReference>
<sequence length="191" mass="21964">MLHEINLLAWRATRRAANQRRVQCLLGFTFGLFLIASGLGGYLIDRQIEIQQQRLTDLNLEYERLNARSAQQETREIAHQIELKRFAQYAEWHQYRNQPVELMNMLAKQVSEEVVFSHLELRSGVVTAKGETATTQALTQALTRMEATERISKVTLHALTNSSLSSQRSMSQFHLSFTLRPRGLEAFGYEP</sequence>
<feature type="coiled-coil region" evidence="1">
    <location>
        <begin position="48"/>
        <end position="75"/>
    </location>
</feature>
<dbReference type="PANTHER" id="PTHR40278:SF1">
    <property type="entry name" value="DNA UTILIZATION PROTEIN HOFN"/>
    <property type="match status" value="1"/>
</dbReference>
<dbReference type="Pfam" id="PF05137">
    <property type="entry name" value="PilN"/>
    <property type="match status" value="1"/>
</dbReference>
<proteinExistence type="predicted"/>
<protein>
    <submittedName>
        <fullName evidence="3">PilN domain-containing protein</fullName>
    </submittedName>
</protein>
<organism evidence="3 4">
    <name type="scientific">Vibrio olivae</name>
    <dbReference type="NCBI Taxonomy" id="1243002"/>
    <lineage>
        <taxon>Bacteria</taxon>
        <taxon>Pseudomonadati</taxon>
        <taxon>Pseudomonadota</taxon>
        <taxon>Gammaproteobacteria</taxon>
        <taxon>Vibrionales</taxon>
        <taxon>Vibrionaceae</taxon>
        <taxon>Vibrio</taxon>
    </lineage>
</organism>
<evidence type="ECO:0000313" key="3">
    <source>
        <dbReference type="EMBL" id="MFB9136470.1"/>
    </source>
</evidence>
<dbReference type="EMBL" id="JBHMEP010000005">
    <property type="protein sequence ID" value="MFB9136470.1"/>
    <property type="molecule type" value="Genomic_DNA"/>
</dbReference>
<comment type="caution">
    <text evidence="3">The sequence shown here is derived from an EMBL/GenBank/DDBJ whole genome shotgun (WGS) entry which is preliminary data.</text>
</comment>
<reference evidence="3 4" key="1">
    <citation type="submission" date="2024-09" db="EMBL/GenBank/DDBJ databases">
        <authorList>
            <person name="Sun Q."/>
            <person name="Mori K."/>
        </authorList>
    </citation>
    <scope>NUCLEOTIDE SEQUENCE [LARGE SCALE GENOMIC DNA]</scope>
    <source>
        <strain evidence="3 4">CECT 8064</strain>
    </source>
</reference>
<keyword evidence="2" id="KW-0472">Membrane</keyword>
<evidence type="ECO:0000256" key="2">
    <source>
        <dbReference type="SAM" id="Phobius"/>
    </source>
</evidence>
<accession>A0ABV5HQH2</accession>
<keyword evidence="4" id="KW-1185">Reference proteome</keyword>
<dbReference type="Proteomes" id="UP001589645">
    <property type="component" value="Unassembled WGS sequence"/>
</dbReference>